<feature type="transmembrane region" description="Helical" evidence="2">
    <location>
        <begin position="434"/>
        <end position="455"/>
    </location>
</feature>
<organism evidence="3">
    <name type="scientific">Plasmodium chabaudi adami</name>
    <dbReference type="NCBI Taxonomy" id="5826"/>
    <lineage>
        <taxon>Eukaryota</taxon>
        <taxon>Sar</taxon>
        <taxon>Alveolata</taxon>
        <taxon>Apicomplexa</taxon>
        <taxon>Aconoidasida</taxon>
        <taxon>Haemosporida</taxon>
        <taxon>Plasmodiidae</taxon>
        <taxon>Plasmodium</taxon>
        <taxon>Plasmodium (Vinckeia)</taxon>
    </lineage>
</organism>
<reference evidence="3" key="1">
    <citation type="submission" date="2016-08" db="EMBL/GenBank/DDBJ databases">
        <authorList>
            <consortium name="Pathogen Informatics"/>
        </authorList>
    </citation>
    <scope>NUCLEOTIDE SEQUENCE</scope>
    <source>
        <strain evidence="3">DS</strain>
    </source>
</reference>
<proteinExistence type="predicted"/>
<keyword evidence="2" id="KW-0812">Transmembrane</keyword>
<gene>
    <name evidence="3" type="ORF">PCHDS_000543300</name>
</gene>
<evidence type="ECO:0000256" key="2">
    <source>
        <dbReference type="SAM" id="Phobius"/>
    </source>
</evidence>
<feature type="compositionally biased region" description="Basic and acidic residues" evidence="1">
    <location>
        <begin position="274"/>
        <end position="291"/>
    </location>
</feature>
<feature type="transmembrane region" description="Helical" evidence="2">
    <location>
        <begin position="551"/>
        <end position="570"/>
    </location>
</feature>
<sequence length="577" mass="66820">MDKNVCKLFINVDKLFIKGNVKEDAFNSSYAKFCPKGVCNTNYDRIGALCDYLLAELPNLNKQQKGNNNVNQNYEFVFMWLADKFLKITHDISFSLNDYYEEFLVNHKGNFNYWNELDSKKHLKDSNLSIMSAFYYLFMNICNALVENDISKFDLIKFKKFDFEHYKSYNLIIRDASICGPYIQLLTDLKKVYDEYRNLAIKEISKNKDADQNLLKFSPITNNDNQPELKFQSNGCKQLHLFFGQPRNKPKPKSPSNDLQNKKGEPNKPTNNAEKNKEPQKDTKQTTKKESQPSIIGEELNIEKIRDYSVKIFKTYSSLFNNTVTSIENYMQDMVISNFNDIVGKTAKYLKVIQTLNIPKEQNQVVNHQQKEPEKLKKEKLEPSTSPQTMEGITVSSNGISSKVVNDPGNNVMELNGNITKLVSFNFEGYKGSIMAFIVVSIPIVLAIMYKYLYYGCGKTSKKKKLVKKIINSHNEKRKVKKIINPIAVKNTANTITSPNYEEKNVKTIKNSERRDKTIVIINSYDEKNITIKNIKYHSPKITLLNTYKHIYVNPAPFINLFFLLIFFVYKRKSNSL</sequence>
<keyword evidence="2" id="KW-0472">Membrane</keyword>
<dbReference type="EMBL" id="FMIN01000423">
    <property type="protein sequence ID" value="SCL92075.1"/>
    <property type="molecule type" value="Genomic_DNA"/>
</dbReference>
<evidence type="ECO:0000313" key="3">
    <source>
        <dbReference type="EMBL" id="SCL92075.1"/>
    </source>
</evidence>
<feature type="region of interest" description="Disordered" evidence="1">
    <location>
        <begin position="242"/>
        <end position="295"/>
    </location>
</feature>
<dbReference type="InterPro" id="IPR006477">
    <property type="entry name" value="Yir_bir_cir"/>
</dbReference>
<accession>A0A1C6WRW3</accession>
<name>A0A1C6WRW3_PLACE</name>
<feature type="region of interest" description="Disordered" evidence="1">
    <location>
        <begin position="366"/>
        <end position="392"/>
    </location>
</feature>
<feature type="compositionally biased region" description="Basic and acidic residues" evidence="1">
    <location>
        <begin position="369"/>
        <end position="382"/>
    </location>
</feature>
<protein>
    <submittedName>
        <fullName evidence="3">Plasmodium variant antigen protein Cir/Yir/Bir, putative</fullName>
    </submittedName>
</protein>
<dbReference type="AlphaFoldDB" id="A0A1C6WRW3"/>
<dbReference type="Proteomes" id="UP000507536">
    <property type="component" value="Unassembled WGS sequence"/>
</dbReference>
<keyword evidence="2" id="KW-1133">Transmembrane helix</keyword>
<dbReference type="Pfam" id="PF06022">
    <property type="entry name" value="Cir_Bir_Yir"/>
    <property type="match status" value="1"/>
</dbReference>
<evidence type="ECO:0000256" key="1">
    <source>
        <dbReference type="SAM" id="MobiDB-lite"/>
    </source>
</evidence>